<dbReference type="SUPFAM" id="SSF48371">
    <property type="entry name" value="ARM repeat"/>
    <property type="match status" value="1"/>
</dbReference>
<feature type="signal peptide" evidence="2">
    <location>
        <begin position="1"/>
        <end position="32"/>
    </location>
</feature>
<dbReference type="Proteomes" id="UP000320475">
    <property type="component" value="Unassembled WGS sequence"/>
</dbReference>
<dbReference type="InterPro" id="IPR016024">
    <property type="entry name" value="ARM-type_fold"/>
</dbReference>
<dbReference type="InterPro" id="IPR057567">
    <property type="entry name" value="TPR_TTI1_C"/>
</dbReference>
<dbReference type="AlphaFoldDB" id="A0A507CNK1"/>
<keyword evidence="2" id="KW-0732">Signal</keyword>
<accession>A0A507CNK1</accession>
<evidence type="ECO:0000313" key="5">
    <source>
        <dbReference type="EMBL" id="TPX40704.1"/>
    </source>
</evidence>
<dbReference type="EMBL" id="QEAM01000368">
    <property type="protein sequence ID" value="TPX40704.1"/>
    <property type="molecule type" value="Genomic_DNA"/>
</dbReference>
<evidence type="ECO:0000256" key="2">
    <source>
        <dbReference type="SAM" id="SignalP"/>
    </source>
</evidence>
<dbReference type="OrthoDB" id="49511at2759"/>
<feature type="domain" description="TTI1 C-terminal TPR" evidence="4">
    <location>
        <begin position="748"/>
        <end position="861"/>
    </location>
</feature>
<comment type="caution">
    <text evidence="5">The sequence shown here is derived from an EMBL/GenBank/DDBJ whole genome shotgun (WGS) entry which is preliminary data.</text>
</comment>
<protein>
    <submittedName>
        <fullName evidence="5">Uncharacterized protein</fullName>
    </submittedName>
</protein>
<evidence type="ECO:0000259" key="4">
    <source>
        <dbReference type="Pfam" id="PF24181"/>
    </source>
</evidence>
<feature type="region of interest" description="Disordered" evidence="1">
    <location>
        <begin position="735"/>
        <end position="761"/>
    </location>
</feature>
<dbReference type="InterPro" id="IPR049362">
    <property type="entry name" value="TTI1_rpt"/>
</dbReference>
<dbReference type="VEuPathDB" id="FungiDB:SeMB42_g05299"/>
<dbReference type="InterPro" id="IPR057566">
    <property type="entry name" value="TPR_TTI1_N"/>
</dbReference>
<dbReference type="Pfam" id="PF24173">
    <property type="entry name" value="TPR_TTI1_N"/>
    <property type="match status" value="1"/>
</dbReference>
<organism evidence="5 6">
    <name type="scientific">Synchytrium endobioticum</name>
    <dbReference type="NCBI Taxonomy" id="286115"/>
    <lineage>
        <taxon>Eukaryota</taxon>
        <taxon>Fungi</taxon>
        <taxon>Fungi incertae sedis</taxon>
        <taxon>Chytridiomycota</taxon>
        <taxon>Chytridiomycota incertae sedis</taxon>
        <taxon>Chytridiomycetes</taxon>
        <taxon>Synchytriales</taxon>
        <taxon>Synchytriaceae</taxon>
        <taxon>Synchytrium</taxon>
    </lineage>
</organism>
<dbReference type="PANTHER" id="PTHR18460">
    <property type="entry name" value="TEL2 INTERACTING PROTEIN 1 TTI1 FAMILY MEMBER"/>
    <property type="match status" value="1"/>
</dbReference>
<dbReference type="Pfam" id="PF24176">
    <property type="entry name" value="TPR_TTI1_2nd"/>
    <property type="match status" value="1"/>
</dbReference>
<evidence type="ECO:0000313" key="6">
    <source>
        <dbReference type="Proteomes" id="UP000320475"/>
    </source>
</evidence>
<dbReference type="Pfam" id="PF24181">
    <property type="entry name" value="TPR_TTI1_C"/>
    <property type="match status" value="1"/>
</dbReference>
<feature type="chain" id="PRO_5021380931" evidence="2">
    <location>
        <begin position="33"/>
        <end position="1005"/>
    </location>
</feature>
<proteinExistence type="predicted"/>
<name>A0A507CNK1_9FUNG</name>
<sequence length="1005" mass="109378">MKAQASCTLPRVMPSLTLLAAALDLVVNPSLAQHDTDIPATLSALLEYIFFPLSFLIKHPQISMPNLEATLRVASIVFETASSISKPVWSDFIVILPTILDTSAKAATNIVLNEEIKLLCVKSLKSLLEKPAIELSKFPRPILAQIITELLQMSANERLLDLQVQCLATLRLIIHAVESVELLQQFLPGIVSGLVRVAVRDKKDHHKVIQAALYGISELLCRALSDKLFDTTKATTDMQALVSSIQTSARTPSLPPLIARSLQPLGQAIDTVSTTLQTHPSPFVRHALVAFSFDLIRDCGSILSTSLPRLVETLISYHDDADPFVSEECHNRIKRVAVTHVIKSSFQTHLQRLPRMIERGSEEDKLAALNIGSGYLVLLGKDAGMSLSLALEKLTPGLIHALTLETSDVGLVEDRVSGGLLYTLGDTSIGIDDGTPATRTARNWCNIVTFPRRRFVYFRDERVEFNVSNFLHKMVVYGNVHLLFDHFTSLFRGTVLSGDVQAECLYILNEFCLGLHTSNAASPNQYTDVLKTLVSDLLDSRILEPSPQSQPQPLTITHQNQLIVKASLALETISSVARVLQQDFPLQTTLYPLLASLSSASRPVSTSASAALSVISAATASPSPAHLVVHNVDYIADAVRKRMHYLHLNPTAPHVLRAAVVVGGRRIIPFLDDSLDELFDALDAHGVAGQHVHVHALVAVLLTILLTMHPAPQPCPPHPPSIPAVSEPMRTFHRLHHTRQPSADPSPGPPPDTQRGARLAQRALQHARHYASADAPPLVLAALQSAAAALPLLSHDADAELRDTAVHALWPTVLARLADPCVPVCIAASRLVAVMARTSKSFVARRVVESVWPCVERVLASLPVCPRPQQRSVALAFLDMVSVVARNVAMPRTRDAAAVVHAVYPLMVARVYGKDISEAAVEALVALGLGLGSESDTAKNMDTIWCVSMVAKGCAKIDGASRAFKNVEWPKWYVDKIRKKGSVQDFQGPVSAVLARLDIHRNSGW</sequence>
<dbReference type="InterPro" id="IPR052587">
    <property type="entry name" value="TELO2-interacting_protein_1"/>
</dbReference>
<dbReference type="GO" id="GO:0005737">
    <property type="term" value="C:cytoplasm"/>
    <property type="evidence" value="ECO:0007669"/>
    <property type="project" value="TreeGrafter"/>
</dbReference>
<evidence type="ECO:0000256" key="1">
    <source>
        <dbReference type="SAM" id="MobiDB-lite"/>
    </source>
</evidence>
<evidence type="ECO:0000259" key="3">
    <source>
        <dbReference type="Pfam" id="PF24173"/>
    </source>
</evidence>
<feature type="domain" description="TTI1 N-terminal TPR" evidence="3">
    <location>
        <begin position="40"/>
        <end position="320"/>
    </location>
</feature>
<gene>
    <name evidence="5" type="ORF">SeLEV6574_g06468</name>
</gene>
<reference evidence="5 6" key="1">
    <citation type="journal article" date="2019" name="Sci. Rep.">
        <title>Comparative genomics of chytrid fungi reveal insights into the obligate biotrophic and pathogenic lifestyle of Synchytrium endobioticum.</title>
        <authorList>
            <person name="van de Vossenberg B.T.L.H."/>
            <person name="Warris S."/>
            <person name="Nguyen H.D.T."/>
            <person name="van Gent-Pelzer M.P.E."/>
            <person name="Joly D.L."/>
            <person name="van de Geest H.C."/>
            <person name="Bonants P.J.M."/>
            <person name="Smith D.S."/>
            <person name="Levesque C.A."/>
            <person name="van der Lee T.A.J."/>
        </authorList>
    </citation>
    <scope>NUCLEOTIDE SEQUENCE [LARGE SCALE GENOMIC DNA]</scope>
    <source>
        <strain evidence="5 6">LEV6574</strain>
    </source>
</reference>
<dbReference type="Pfam" id="PF21547">
    <property type="entry name" value="TTI1"/>
    <property type="match status" value="1"/>
</dbReference>
<dbReference type="PANTHER" id="PTHR18460:SF3">
    <property type="entry name" value="TELO2-INTERACTING PROTEIN 1 HOMOLOG"/>
    <property type="match status" value="1"/>
</dbReference>